<dbReference type="GO" id="GO:0008623">
    <property type="term" value="C:CHRAC"/>
    <property type="evidence" value="ECO:0007669"/>
    <property type="project" value="TreeGrafter"/>
</dbReference>
<protein>
    <recommendedName>
        <fullName evidence="3">DNA polymerase epsilon subunit D</fullName>
    </recommendedName>
    <alternativeName>
        <fullName evidence="4">DNA polymerase II subunit D</fullName>
    </alternativeName>
</protein>
<dbReference type="PANTHER" id="PTHR46172:SF1">
    <property type="entry name" value="DNA POLYMERASE EPSILON SUBUNIT 3"/>
    <property type="match status" value="1"/>
</dbReference>
<dbReference type="InterPro" id="IPR003958">
    <property type="entry name" value="CBFA_NFYB_domain"/>
</dbReference>
<dbReference type="Proteomes" id="UP000807716">
    <property type="component" value="Unassembled WGS sequence"/>
</dbReference>
<dbReference type="Gene3D" id="1.10.20.10">
    <property type="entry name" value="Histone, subunit A"/>
    <property type="match status" value="1"/>
</dbReference>
<dbReference type="GO" id="GO:0031507">
    <property type="term" value="P:heterochromatin formation"/>
    <property type="evidence" value="ECO:0007669"/>
    <property type="project" value="TreeGrafter"/>
</dbReference>
<name>A0A9P6QLY8_9FUNG</name>
<feature type="compositionally biased region" description="Acidic residues" evidence="5">
    <location>
        <begin position="144"/>
        <end position="174"/>
    </location>
</feature>
<evidence type="ECO:0000313" key="7">
    <source>
        <dbReference type="EMBL" id="KAG0270030.1"/>
    </source>
</evidence>
<feature type="compositionally biased region" description="Basic residues" evidence="5">
    <location>
        <begin position="114"/>
        <end position="128"/>
    </location>
</feature>
<feature type="domain" description="Transcription factor CBF/NF-Y/archaeal histone" evidence="6">
    <location>
        <begin position="9"/>
        <end position="73"/>
    </location>
</feature>
<dbReference type="GO" id="GO:0046982">
    <property type="term" value="F:protein heterodimerization activity"/>
    <property type="evidence" value="ECO:0007669"/>
    <property type="project" value="InterPro"/>
</dbReference>
<dbReference type="GO" id="GO:0008622">
    <property type="term" value="C:epsilon DNA polymerase complex"/>
    <property type="evidence" value="ECO:0007669"/>
    <property type="project" value="TreeGrafter"/>
</dbReference>
<evidence type="ECO:0000256" key="2">
    <source>
        <dbReference type="ARBA" id="ARBA00023242"/>
    </source>
</evidence>
<dbReference type="CDD" id="cd22928">
    <property type="entry name" value="HFD_POLE3_DPB4"/>
    <property type="match status" value="1"/>
</dbReference>
<keyword evidence="2" id="KW-0539">Nucleus</keyword>
<evidence type="ECO:0000313" key="8">
    <source>
        <dbReference type="Proteomes" id="UP000807716"/>
    </source>
</evidence>
<dbReference type="Pfam" id="PF00808">
    <property type="entry name" value="CBFD_NFYB_HMF"/>
    <property type="match status" value="1"/>
</dbReference>
<gene>
    <name evidence="7" type="ORF">DFQ27_000994</name>
</gene>
<dbReference type="GO" id="GO:0031490">
    <property type="term" value="F:chromatin DNA binding"/>
    <property type="evidence" value="ECO:0007669"/>
    <property type="project" value="TreeGrafter"/>
</dbReference>
<dbReference type="PANTHER" id="PTHR46172">
    <property type="entry name" value="DNA POLYMERASE EPSILON SUBUNIT 3"/>
    <property type="match status" value="1"/>
</dbReference>
<evidence type="ECO:0000256" key="5">
    <source>
        <dbReference type="SAM" id="MobiDB-lite"/>
    </source>
</evidence>
<comment type="subcellular location">
    <subcellularLocation>
        <location evidence="1">Nucleus</location>
    </subcellularLocation>
</comment>
<feature type="compositionally biased region" description="Basic and acidic residues" evidence="5">
    <location>
        <begin position="101"/>
        <end position="113"/>
    </location>
</feature>
<comment type="caution">
    <text evidence="7">The sequence shown here is derived from an EMBL/GenBank/DDBJ whole genome shotgun (WGS) entry which is preliminary data.</text>
</comment>
<dbReference type="OrthoDB" id="1707486at2759"/>
<feature type="region of interest" description="Disordered" evidence="5">
    <location>
        <begin position="98"/>
        <end position="226"/>
    </location>
</feature>
<dbReference type="InterPro" id="IPR051377">
    <property type="entry name" value="DNA_Pol-Epsilon_Subunit"/>
</dbReference>
<keyword evidence="8" id="KW-1185">Reference proteome</keyword>
<accession>A0A9P6QLY8</accession>
<evidence type="ECO:0000259" key="6">
    <source>
        <dbReference type="Pfam" id="PF00808"/>
    </source>
</evidence>
<feature type="compositionally biased region" description="Polar residues" evidence="5">
    <location>
        <begin position="191"/>
        <end position="201"/>
    </location>
</feature>
<dbReference type="GO" id="GO:0006974">
    <property type="term" value="P:DNA damage response"/>
    <property type="evidence" value="ECO:0007669"/>
    <property type="project" value="TreeGrafter"/>
</dbReference>
<dbReference type="InterPro" id="IPR009072">
    <property type="entry name" value="Histone-fold"/>
</dbReference>
<reference evidence="7" key="1">
    <citation type="journal article" date="2020" name="Fungal Divers.">
        <title>Resolving the Mortierellaceae phylogeny through synthesis of multi-gene phylogenetics and phylogenomics.</title>
        <authorList>
            <person name="Vandepol N."/>
            <person name="Liber J."/>
            <person name="Desiro A."/>
            <person name="Na H."/>
            <person name="Kennedy M."/>
            <person name="Barry K."/>
            <person name="Grigoriev I.V."/>
            <person name="Miller A.N."/>
            <person name="O'Donnell K."/>
            <person name="Stajich J.E."/>
            <person name="Bonito G."/>
        </authorList>
    </citation>
    <scope>NUCLEOTIDE SEQUENCE</scope>
    <source>
        <strain evidence="7">BC1065</strain>
    </source>
</reference>
<dbReference type="GO" id="GO:0006272">
    <property type="term" value="P:leading strand elongation"/>
    <property type="evidence" value="ECO:0007669"/>
    <property type="project" value="TreeGrafter"/>
</dbReference>
<evidence type="ECO:0000256" key="4">
    <source>
        <dbReference type="ARBA" id="ARBA00042096"/>
    </source>
</evidence>
<sequence>MSSSIEDNELPKAILTRIMKRALPDNTNIQSNAKLAISKSTTIFINYLAATANEAAHAVNHKIINASHVFKALEMLDLEEMIPELTAQLEAYQKLQKSKKISKESAKEGESASKKRKPTGSSKGKSKALKGGSSETPGQKATDGDVDMEGGDDDDEDDEDEEEEEEEEEEEDGQVDAQAEASGEDDKETSSHSQGNQTAALNMQDKDDEDHLSGPSDEEGEDSDGF</sequence>
<dbReference type="SUPFAM" id="SSF47113">
    <property type="entry name" value="Histone-fold"/>
    <property type="match status" value="1"/>
</dbReference>
<organism evidence="7 8">
    <name type="scientific">Actinomortierella ambigua</name>
    <dbReference type="NCBI Taxonomy" id="1343610"/>
    <lineage>
        <taxon>Eukaryota</taxon>
        <taxon>Fungi</taxon>
        <taxon>Fungi incertae sedis</taxon>
        <taxon>Mucoromycota</taxon>
        <taxon>Mortierellomycotina</taxon>
        <taxon>Mortierellomycetes</taxon>
        <taxon>Mortierellales</taxon>
        <taxon>Mortierellaceae</taxon>
        <taxon>Actinomortierella</taxon>
    </lineage>
</organism>
<dbReference type="AlphaFoldDB" id="A0A9P6QLY8"/>
<dbReference type="EMBL" id="JAAAJB010000013">
    <property type="protein sequence ID" value="KAG0270030.1"/>
    <property type="molecule type" value="Genomic_DNA"/>
</dbReference>
<evidence type="ECO:0000256" key="3">
    <source>
        <dbReference type="ARBA" id="ARBA00039775"/>
    </source>
</evidence>
<evidence type="ECO:0000256" key="1">
    <source>
        <dbReference type="ARBA" id="ARBA00004123"/>
    </source>
</evidence>
<feature type="compositionally biased region" description="Acidic residues" evidence="5">
    <location>
        <begin position="206"/>
        <end position="226"/>
    </location>
</feature>
<proteinExistence type="predicted"/>